<dbReference type="SUPFAM" id="SSF47240">
    <property type="entry name" value="Ferritin-like"/>
    <property type="match status" value="1"/>
</dbReference>
<dbReference type="EMBL" id="FORP01000004">
    <property type="protein sequence ID" value="SFJ33409.1"/>
    <property type="molecule type" value="Genomic_DNA"/>
</dbReference>
<dbReference type="Gene3D" id="1.20.1260.10">
    <property type="match status" value="1"/>
</dbReference>
<sequence>MTAIDQPTPTGNRRLPASGTVGFSASPALARNLQLILVDLIELHLQAKQAHWNLVGTDFRSLHLQLDDITDAAREASDTIAERLRALRGTPDGRSDTVAATTTLAAFPAGELSTAEVIELVTNRLHAAVSTMRVAHDAIDAEDPSTSDLVHGVIDTLEKHAWMLDAAGRTPRR</sequence>
<dbReference type="InterPro" id="IPR008331">
    <property type="entry name" value="Ferritin_DPS_dom"/>
</dbReference>
<evidence type="ECO:0000259" key="3">
    <source>
        <dbReference type="Pfam" id="PF00210"/>
    </source>
</evidence>
<dbReference type="AlphaFoldDB" id="A0A1I3QIP3"/>
<evidence type="ECO:0000256" key="2">
    <source>
        <dbReference type="RuleBase" id="RU003875"/>
    </source>
</evidence>
<gene>
    <name evidence="4" type="ORF">SAMN05421835_104339</name>
</gene>
<evidence type="ECO:0000256" key="1">
    <source>
        <dbReference type="ARBA" id="ARBA00009497"/>
    </source>
</evidence>
<dbReference type="CDD" id="cd01043">
    <property type="entry name" value="DPS"/>
    <property type="match status" value="1"/>
</dbReference>
<dbReference type="InterPro" id="IPR002177">
    <property type="entry name" value="DPS_DNA-bd"/>
</dbReference>
<dbReference type="Pfam" id="PF00210">
    <property type="entry name" value="Ferritin"/>
    <property type="match status" value="1"/>
</dbReference>
<keyword evidence="4" id="KW-0238">DNA-binding</keyword>
<dbReference type="GO" id="GO:0016722">
    <property type="term" value="F:oxidoreductase activity, acting on metal ions"/>
    <property type="evidence" value="ECO:0007669"/>
    <property type="project" value="InterPro"/>
</dbReference>
<evidence type="ECO:0000313" key="4">
    <source>
        <dbReference type="EMBL" id="SFJ33409.1"/>
    </source>
</evidence>
<dbReference type="OrthoDB" id="9797687at2"/>
<protein>
    <submittedName>
        <fullName evidence="4">Starvation-inducible DNA-binding protein</fullName>
    </submittedName>
</protein>
<reference evidence="4 5" key="1">
    <citation type="submission" date="2016-10" db="EMBL/GenBank/DDBJ databases">
        <authorList>
            <person name="de Groot N.N."/>
        </authorList>
    </citation>
    <scope>NUCLEOTIDE SEQUENCE [LARGE SCALE GENOMIC DNA]</scope>
    <source>
        <strain evidence="4 5">DSM 44468</strain>
    </source>
</reference>
<dbReference type="PRINTS" id="PR01346">
    <property type="entry name" value="HELNAPAPROT"/>
</dbReference>
<organism evidence="4 5">
    <name type="scientific">Amycolatopsis sacchari</name>
    <dbReference type="NCBI Taxonomy" id="115433"/>
    <lineage>
        <taxon>Bacteria</taxon>
        <taxon>Bacillati</taxon>
        <taxon>Actinomycetota</taxon>
        <taxon>Actinomycetes</taxon>
        <taxon>Pseudonocardiales</taxon>
        <taxon>Pseudonocardiaceae</taxon>
        <taxon>Amycolatopsis</taxon>
    </lineage>
</organism>
<dbReference type="PROSITE" id="PS00818">
    <property type="entry name" value="DPS_1"/>
    <property type="match status" value="1"/>
</dbReference>
<accession>A0A1I3QIP3</accession>
<dbReference type="InterPro" id="IPR012347">
    <property type="entry name" value="Ferritin-like"/>
</dbReference>
<dbReference type="GO" id="GO:0003677">
    <property type="term" value="F:DNA binding"/>
    <property type="evidence" value="ECO:0007669"/>
    <property type="project" value="UniProtKB-KW"/>
</dbReference>
<dbReference type="PANTHER" id="PTHR42932:SF2">
    <property type="entry name" value="DNA PROTECTION DURING STARVATION PROTEIN 1"/>
    <property type="match status" value="1"/>
</dbReference>
<dbReference type="RefSeq" id="WP_091505573.1">
    <property type="nucleotide sequence ID" value="NZ_CBDRCA010000014.1"/>
</dbReference>
<dbReference type="Proteomes" id="UP000199025">
    <property type="component" value="Unassembled WGS sequence"/>
</dbReference>
<dbReference type="InterPro" id="IPR009078">
    <property type="entry name" value="Ferritin-like_SF"/>
</dbReference>
<dbReference type="PANTHER" id="PTHR42932">
    <property type="entry name" value="GENERAL STRESS PROTEIN 20U"/>
    <property type="match status" value="1"/>
</dbReference>
<dbReference type="GO" id="GO:0008199">
    <property type="term" value="F:ferric iron binding"/>
    <property type="evidence" value="ECO:0007669"/>
    <property type="project" value="InterPro"/>
</dbReference>
<comment type="similarity">
    <text evidence="1 2">Belongs to the Dps family.</text>
</comment>
<feature type="domain" description="Ferritin/DPS" evidence="3">
    <location>
        <begin position="33"/>
        <end position="166"/>
    </location>
</feature>
<dbReference type="PIRSF" id="PIRSF005900">
    <property type="entry name" value="Dps"/>
    <property type="match status" value="1"/>
</dbReference>
<dbReference type="STRING" id="115433.SAMN05421835_104339"/>
<dbReference type="InterPro" id="IPR023188">
    <property type="entry name" value="DPS_DNA-bd_CS"/>
</dbReference>
<name>A0A1I3QIP3_9PSEU</name>
<evidence type="ECO:0000313" key="5">
    <source>
        <dbReference type="Proteomes" id="UP000199025"/>
    </source>
</evidence>
<proteinExistence type="inferred from homology"/>
<keyword evidence="5" id="KW-1185">Reference proteome</keyword>